<protein>
    <recommendedName>
        <fullName evidence="6">Glycine-rich protein</fullName>
    </recommendedName>
</protein>
<evidence type="ECO:0000256" key="2">
    <source>
        <dbReference type="SAM" id="Phobius"/>
    </source>
</evidence>
<evidence type="ECO:0000256" key="1">
    <source>
        <dbReference type="SAM" id="MobiDB-lite"/>
    </source>
</evidence>
<evidence type="ECO:0008006" key="6">
    <source>
        <dbReference type="Google" id="ProtNLM"/>
    </source>
</evidence>
<gene>
    <name evidence="4" type="ORF">AAHA92_21303</name>
</gene>
<keyword evidence="2" id="KW-0472">Membrane</keyword>
<keyword evidence="2" id="KW-1133">Transmembrane helix</keyword>
<keyword evidence="5" id="KW-1185">Reference proteome</keyword>
<sequence length="120" mass="12414">MVSKQLLLVLPFMALFFLQLSATSLARVEKMKKIDEERGGAAAQVNKFSHGGNPVVSGGKGGSHVPSGGGGVTPLYAAAGAGNNNHHPHRGGGNRERSGAGLETLAIITFACFLILLCIF</sequence>
<evidence type="ECO:0000313" key="5">
    <source>
        <dbReference type="Proteomes" id="UP001567538"/>
    </source>
</evidence>
<dbReference type="EMBL" id="JBEAFC010000008">
    <property type="protein sequence ID" value="KAL1544453.1"/>
    <property type="molecule type" value="Genomic_DNA"/>
</dbReference>
<reference evidence="4 5" key="1">
    <citation type="submission" date="2024-06" db="EMBL/GenBank/DDBJ databases">
        <title>A chromosome level genome sequence of Diviner's sage (Salvia divinorum).</title>
        <authorList>
            <person name="Ford S.A."/>
            <person name="Ro D.-K."/>
            <person name="Ness R.W."/>
            <person name="Phillips M.A."/>
        </authorList>
    </citation>
    <scope>NUCLEOTIDE SEQUENCE [LARGE SCALE GENOMIC DNA]</scope>
    <source>
        <strain evidence="4">SAF-2024a</strain>
        <tissue evidence="4">Leaf</tissue>
    </source>
</reference>
<comment type="caution">
    <text evidence="4">The sequence shown here is derived from an EMBL/GenBank/DDBJ whole genome shotgun (WGS) entry which is preliminary data.</text>
</comment>
<keyword evidence="2" id="KW-0812">Transmembrane</keyword>
<dbReference type="AlphaFoldDB" id="A0ABD1GK13"/>
<feature type="signal peptide" evidence="3">
    <location>
        <begin position="1"/>
        <end position="22"/>
    </location>
</feature>
<feature type="region of interest" description="Disordered" evidence="1">
    <location>
        <begin position="46"/>
        <end position="96"/>
    </location>
</feature>
<accession>A0ABD1GK13</accession>
<keyword evidence="3" id="KW-0732">Signal</keyword>
<dbReference type="Proteomes" id="UP001567538">
    <property type="component" value="Unassembled WGS sequence"/>
</dbReference>
<evidence type="ECO:0000313" key="4">
    <source>
        <dbReference type="EMBL" id="KAL1544453.1"/>
    </source>
</evidence>
<feature type="chain" id="PRO_5044811313" description="Glycine-rich protein" evidence="3">
    <location>
        <begin position="23"/>
        <end position="120"/>
    </location>
</feature>
<feature type="transmembrane region" description="Helical" evidence="2">
    <location>
        <begin position="100"/>
        <end position="119"/>
    </location>
</feature>
<evidence type="ECO:0000256" key="3">
    <source>
        <dbReference type="SAM" id="SignalP"/>
    </source>
</evidence>
<organism evidence="4 5">
    <name type="scientific">Salvia divinorum</name>
    <name type="common">Maria pastora</name>
    <name type="synonym">Diviner's sage</name>
    <dbReference type="NCBI Taxonomy" id="28513"/>
    <lineage>
        <taxon>Eukaryota</taxon>
        <taxon>Viridiplantae</taxon>
        <taxon>Streptophyta</taxon>
        <taxon>Embryophyta</taxon>
        <taxon>Tracheophyta</taxon>
        <taxon>Spermatophyta</taxon>
        <taxon>Magnoliopsida</taxon>
        <taxon>eudicotyledons</taxon>
        <taxon>Gunneridae</taxon>
        <taxon>Pentapetalae</taxon>
        <taxon>asterids</taxon>
        <taxon>lamiids</taxon>
        <taxon>Lamiales</taxon>
        <taxon>Lamiaceae</taxon>
        <taxon>Nepetoideae</taxon>
        <taxon>Mentheae</taxon>
        <taxon>Salviinae</taxon>
        <taxon>Salvia</taxon>
        <taxon>Salvia subgen. Calosphace</taxon>
    </lineage>
</organism>
<feature type="compositionally biased region" description="Gly residues" evidence="1">
    <location>
        <begin position="58"/>
        <end position="72"/>
    </location>
</feature>
<name>A0ABD1GK13_SALDI</name>
<proteinExistence type="predicted"/>